<dbReference type="InterPro" id="IPR008042">
    <property type="entry name" value="Retrotrans_Pao"/>
</dbReference>
<feature type="region of interest" description="Disordered" evidence="1">
    <location>
        <begin position="143"/>
        <end position="167"/>
    </location>
</feature>
<feature type="region of interest" description="Disordered" evidence="1">
    <location>
        <begin position="1"/>
        <end position="29"/>
    </location>
</feature>
<evidence type="ECO:0000256" key="1">
    <source>
        <dbReference type="SAM" id="MobiDB-lite"/>
    </source>
</evidence>
<dbReference type="GO" id="GO:0003676">
    <property type="term" value="F:nucleic acid binding"/>
    <property type="evidence" value="ECO:0007669"/>
    <property type="project" value="InterPro"/>
</dbReference>
<feature type="region of interest" description="Disordered" evidence="1">
    <location>
        <begin position="527"/>
        <end position="549"/>
    </location>
</feature>
<dbReference type="Pfam" id="PF05380">
    <property type="entry name" value="Peptidase_A17"/>
    <property type="match status" value="1"/>
</dbReference>
<protein>
    <submittedName>
        <fullName evidence="4">Uncharacterized protein LOC111113421</fullName>
    </submittedName>
</protein>
<evidence type="ECO:0000313" key="4">
    <source>
        <dbReference type="RefSeq" id="XP_022307395.1"/>
    </source>
</evidence>
<sequence length="1999" mass="228698">MTDQLTDGRVTEQTGFDSTTKPSDVPESRQRILTEKGQQMYIENVNKYKKSLVRLSQTLKDHIYEAYTCSKELSVLTTIQQNLQDSLKRYEDICREFCEYLDRQHTEDSQHELNAQTNEFQMLVKKVNTVMNNLQEMIDSHTKKATTLKSQSSVKSNTSKKSQQLAEEARTRLKIAEQAAELKRQKSKLFHEEEIRKSLSKQQQEDLDTEIELLKFKEDLEIANTRVKYEQDLEEEDSIRQPLNVPSISGDQKSRTFIKSLTTTLNPNAEPFISESVTDQQQETYPCYPETQTHGPSFNQPQQRFSTNASPVVADTVDISTLFIKKNILLETFQQQGFDDKPDRYVVWKNQFKNIVAEIKCSALETITLLTNCINKNTDAYRLVMSTRSSCVVNPDLCLQNIWNRLDERFGSPEHIESSLQFRLTNIQEPADRKKLYDLHDLLCEIQAIKSIDTYSVVFSYLDSSLGIKPIVQKLSKPLQDKWVTRVVNYKKQHGVLFPPFQEFVSFVGEMSVIRNDPGLMYEVPKFKNTNQPHKNQNKEKPSVSTRKVDVTQENKRNYNQCIIHKESKHSINNCKAFQNKSVEERKRLLREHNICFRCCETSQHFARNCDVNTQCNICKSTFHPTALHSYREGVQFSSNHGEEKVPTSANPANKLQINSNCTELCGNFRGKSCARIVPVYVYLDSQPENSILTYAMLDDQSNKTLAKSFLFDSLGIKSSPLEYTMQSCSGRTVGHGRITDQLIVKDLSGKVQLELPPVLECDDIPENQAEIPTPHVAHYYPHMSDIADYLHPVDPSLKILLLIGRDLPEAHHVIEQRIGPPRSPFAQRSPLGWTIIGDVCLSGQHLPSSFSNNKTFINNSGRPSVLEPCEQMVNIQSTIVTCNRTVLNMTYPLFETTVNDNKIGLSVEDRQFLDVMDREFRLDKTEGKWTAPLPFRSLRSRLPDNFQHALTRAQTLDKSLYRNQKKKEHFFAFMQKVLESNHAELAPDIPPDKERWYLPLFGVYHPRKPDQIRGVFDSSAKFEGVCLNDQLLQGPDFINSLLGILIRFRKEKIAVVADIQSMFHSFLVNEDYRDYLRFLWHEDNILENPLVTYRMRVHVFGNRPSPSIAMYGLQRIGELASESHGKEVKNFIINDFYVDDGLASYASSQEAINILRKTQDAMKVYGDVRLHKFASNCETVLRAFDSVDLAKSVIDLNLEKDIPTQRSLGLLWDLQADEFKFEISPEIKPTTRRGVLSTVNSLYDPLGFIAPVTIQGKLILRKVISFTTDWDEPLPDHLLFEWDKWRSNLPKLETLRIPRVMVPNLCESHKKELLIYCDASEHAIATVCYLHVSYANGSTSTGFVLGKAKVAPVSGHTIPRLELCAAVLAVDVAQLVKDHLQIDVNDIKFFSDSRVVLGYINNDKKRFYVYVANRVAHIRKFSDPSQWYYIRSEMNPADVSTRGISADDIQTSIWLHGPEISNCHINSSLSLDDPYPLIEPNEDKEIRCKKTEVKDETCLSNEFYSKFSNWNRLLGTVAALHRFIQVCRKCVMSDVDLHIRGEQTIVKDIQYKVYSKELSCLQASKPLNKNSPLYKLNPYIDQDGILRVGGRLKKLDCDGAFKNPVILPAKHHVITLLVRKLHSDVKHQGRHLTEGHIRSSGYWILGGKSLISSVIHKCVICRKLRKGLNVQQMSNLPEERITPGQPPFSAVGVDMFGPWEIITRRTRGGSANSKRWAAIFTCLSTRAVHIEVVEEMTSSSFINALKRFIAIRGNVNIFRSDRGTNFVGAVKELNFNAINVEDGPVGNFLLQHKVSWIFNPPHSSHMGGVWERMIGITRRILDAMLLEYGSRTLTHEVLVTFLAEAAAIINSRPLVSVSTDPENPFILSPSTLLTQKFGDSSCSYVASDQLDRKDLLRNQWKRVQHLASTFWKRWRMEYLSTIQSRRKWHTIERNVTPGDVVLVRDKDMPRYLWPVGIVMNSIPSDDDLVRKVVVRILVNGEPKTYVRPISELVVLVEQ</sequence>
<dbReference type="PANTHER" id="PTHR47331:SF6">
    <property type="entry name" value="DOUBLECORTIN DOMAIN-CONTAINING PROTEIN"/>
    <property type="match status" value="1"/>
</dbReference>
<dbReference type="Pfam" id="PF18701">
    <property type="entry name" value="DUF5641"/>
    <property type="match status" value="1"/>
</dbReference>
<dbReference type="SUPFAM" id="SSF53098">
    <property type="entry name" value="Ribonuclease H-like"/>
    <property type="match status" value="1"/>
</dbReference>
<evidence type="ECO:0000313" key="3">
    <source>
        <dbReference type="Proteomes" id="UP000694844"/>
    </source>
</evidence>
<dbReference type="InterPro" id="IPR036397">
    <property type="entry name" value="RNaseH_sf"/>
</dbReference>
<feature type="domain" description="Integrase catalytic" evidence="2">
    <location>
        <begin position="1683"/>
        <end position="1873"/>
    </location>
</feature>
<reference evidence="4" key="1">
    <citation type="submission" date="2025-08" db="UniProtKB">
        <authorList>
            <consortium name="RefSeq"/>
        </authorList>
    </citation>
    <scope>IDENTIFICATION</scope>
    <source>
        <tissue evidence="4">Whole sample</tissue>
    </source>
</reference>
<accession>A0A8B8BVT4</accession>
<feature type="compositionally biased region" description="Polar residues" evidence="1">
    <location>
        <begin position="1"/>
        <end position="22"/>
    </location>
</feature>
<feature type="compositionally biased region" description="Polar residues" evidence="1">
    <location>
        <begin position="145"/>
        <end position="165"/>
    </location>
</feature>
<dbReference type="GeneID" id="111113421"/>
<proteinExistence type="predicted"/>
<organism evidence="3 4">
    <name type="scientific">Crassostrea virginica</name>
    <name type="common">Eastern oyster</name>
    <dbReference type="NCBI Taxonomy" id="6565"/>
    <lineage>
        <taxon>Eukaryota</taxon>
        <taxon>Metazoa</taxon>
        <taxon>Spiralia</taxon>
        <taxon>Lophotrochozoa</taxon>
        <taxon>Mollusca</taxon>
        <taxon>Bivalvia</taxon>
        <taxon>Autobranchia</taxon>
        <taxon>Pteriomorphia</taxon>
        <taxon>Ostreida</taxon>
        <taxon>Ostreoidea</taxon>
        <taxon>Ostreidae</taxon>
        <taxon>Crassostrea</taxon>
    </lineage>
</organism>
<dbReference type="InterPro" id="IPR040676">
    <property type="entry name" value="DUF5641"/>
</dbReference>
<dbReference type="Proteomes" id="UP000694844">
    <property type="component" value="Chromosome 9"/>
</dbReference>
<gene>
    <name evidence="4" type="primary">LOC111113421</name>
</gene>
<dbReference type="PROSITE" id="PS50994">
    <property type="entry name" value="INTEGRASE"/>
    <property type="match status" value="1"/>
</dbReference>
<dbReference type="Gene3D" id="3.30.420.10">
    <property type="entry name" value="Ribonuclease H-like superfamily/Ribonuclease H"/>
    <property type="match status" value="1"/>
</dbReference>
<dbReference type="InterPro" id="IPR043502">
    <property type="entry name" value="DNA/RNA_pol_sf"/>
</dbReference>
<dbReference type="GO" id="GO:0015074">
    <property type="term" value="P:DNA integration"/>
    <property type="evidence" value="ECO:0007669"/>
    <property type="project" value="InterPro"/>
</dbReference>
<dbReference type="InterPro" id="IPR001584">
    <property type="entry name" value="Integrase_cat-core"/>
</dbReference>
<dbReference type="SUPFAM" id="SSF56672">
    <property type="entry name" value="DNA/RNA polymerases"/>
    <property type="match status" value="1"/>
</dbReference>
<evidence type="ECO:0000259" key="2">
    <source>
        <dbReference type="PROSITE" id="PS50994"/>
    </source>
</evidence>
<dbReference type="RefSeq" id="XP_022307395.1">
    <property type="nucleotide sequence ID" value="XM_022451687.1"/>
</dbReference>
<dbReference type="OrthoDB" id="6092644at2759"/>
<name>A0A8B8BVT4_CRAVI</name>
<feature type="compositionally biased region" description="Basic and acidic residues" evidence="1">
    <location>
        <begin position="537"/>
        <end position="549"/>
    </location>
</feature>
<dbReference type="InterPro" id="IPR012337">
    <property type="entry name" value="RNaseH-like_sf"/>
</dbReference>
<dbReference type="KEGG" id="cvn:111113421"/>
<keyword evidence="3" id="KW-1185">Reference proteome</keyword>
<dbReference type="PANTHER" id="PTHR47331">
    <property type="entry name" value="PHD-TYPE DOMAIN-CONTAINING PROTEIN"/>
    <property type="match status" value="1"/>
</dbReference>